<name>A0AA41SLV4_PAPNU</name>
<dbReference type="Pfam" id="PF00009">
    <property type="entry name" value="GTP_EFTU"/>
    <property type="match status" value="1"/>
</dbReference>
<dbReference type="GO" id="GO:0034511">
    <property type="term" value="F:U3 snoRNA binding"/>
    <property type="evidence" value="ECO:0007669"/>
    <property type="project" value="TreeGrafter"/>
</dbReference>
<dbReference type="PANTHER" id="PTHR12858:SF2">
    <property type="entry name" value="RIBOSOME BIOGENESIS PROTEIN BMS1 HOMOLOG"/>
    <property type="match status" value="1"/>
</dbReference>
<dbReference type="InterPro" id="IPR039761">
    <property type="entry name" value="Bms1/Tsr1"/>
</dbReference>
<dbReference type="InterPro" id="IPR030387">
    <property type="entry name" value="G_Bms1/Tsr1_dom"/>
</dbReference>
<evidence type="ECO:0000313" key="3">
    <source>
        <dbReference type="Proteomes" id="UP001177140"/>
    </source>
</evidence>
<comment type="caution">
    <text evidence="2">The sequence shown here is derived from an EMBL/GenBank/DDBJ whole genome shotgun (WGS) entry which is preliminary data.</text>
</comment>
<accession>A0AA41SLV4</accession>
<dbReference type="GO" id="GO:0000462">
    <property type="term" value="P:maturation of SSU-rRNA from tricistronic rRNA transcript (SSU-rRNA, 5.8S rRNA, LSU-rRNA)"/>
    <property type="evidence" value="ECO:0007669"/>
    <property type="project" value="TreeGrafter"/>
</dbReference>
<evidence type="ECO:0000259" key="1">
    <source>
        <dbReference type="PROSITE" id="PS51714"/>
    </source>
</evidence>
<dbReference type="InterPro" id="IPR000795">
    <property type="entry name" value="T_Tr_GTP-bd_dom"/>
</dbReference>
<gene>
    <name evidence="2" type="ORF">MKW94_019427</name>
</gene>
<dbReference type="GO" id="GO:0030686">
    <property type="term" value="C:90S preribosome"/>
    <property type="evidence" value="ECO:0007669"/>
    <property type="project" value="TreeGrafter"/>
</dbReference>
<keyword evidence="3" id="KW-1185">Reference proteome</keyword>
<dbReference type="PANTHER" id="PTHR12858">
    <property type="entry name" value="RIBOSOME BIOGENESIS PROTEIN"/>
    <property type="match status" value="1"/>
</dbReference>
<dbReference type="GO" id="GO:0000479">
    <property type="term" value="P:endonucleolytic cleavage of tricistronic rRNA transcript (SSU-rRNA, 5.8S rRNA, LSU-rRNA)"/>
    <property type="evidence" value="ECO:0007669"/>
    <property type="project" value="TreeGrafter"/>
</dbReference>
<feature type="domain" description="Bms1-type G" evidence="1">
    <location>
        <begin position="45"/>
        <end position="209"/>
    </location>
</feature>
<reference evidence="2" key="1">
    <citation type="submission" date="2022-03" db="EMBL/GenBank/DDBJ databases">
        <title>A functionally conserved STORR gene fusion in Papaver species that diverged 16.8 million years ago.</title>
        <authorList>
            <person name="Catania T."/>
        </authorList>
    </citation>
    <scope>NUCLEOTIDE SEQUENCE</scope>
    <source>
        <strain evidence="2">S-191538</strain>
    </source>
</reference>
<dbReference type="PROSITE" id="PS51714">
    <property type="entry name" value="G_BMS1"/>
    <property type="match status" value="1"/>
</dbReference>
<dbReference type="Gene3D" id="3.40.50.300">
    <property type="entry name" value="P-loop containing nucleotide triphosphate hydrolases"/>
    <property type="match status" value="1"/>
</dbReference>
<dbReference type="SUPFAM" id="SSF52540">
    <property type="entry name" value="P-loop containing nucleoside triphosphate hydrolases"/>
    <property type="match status" value="1"/>
</dbReference>
<feature type="non-terminal residue" evidence="2">
    <location>
        <position position="260"/>
    </location>
</feature>
<evidence type="ECO:0000313" key="2">
    <source>
        <dbReference type="EMBL" id="MCL7037275.1"/>
    </source>
</evidence>
<dbReference type="InterPro" id="IPR012948">
    <property type="entry name" value="AARP2CN"/>
</dbReference>
<sequence>MPISQFERPAFEIHRDYENSNKIESDWGANIFPNQIVHGEIHEPAPPYIILLQGPPNVGKSLLIKSLVKHFEHVNDVRSPITIVTGVKRRRIQFVECPDDINAMIDAAKYADVVLLMVDASYGFEAETFEFLNLLRVHGFPKVMGVATHLDELKDETELKETKERLQDHFSTEICQGATLSYLSGLDRDLYKMREIQKLAEVISDSKFLPSSWRAAHPYVLVDRFEDDTPAERVQKDTNCDRTISLYGYLRGCNIKSGAK</sequence>
<dbReference type="Proteomes" id="UP001177140">
    <property type="component" value="Unassembled WGS sequence"/>
</dbReference>
<dbReference type="Pfam" id="PF08142">
    <property type="entry name" value="AARP2CN"/>
    <property type="match status" value="1"/>
</dbReference>
<dbReference type="InterPro" id="IPR027417">
    <property type="entry name" value="P-loop_NTPase"/>
</dbReference>
<dbReference type="GO" id="GO:0003924">
    <property type="term" value="F:GTPase activity"/>
    <property type="evidence" value="ECO:0007669"/>
    <property type="project" value="InterPro"/>
</dbReference>
<dbReference type="AlphaFoldDB" id="A0AA41SLV4"/>
<proteinExistence type="predicted"/>
<dbReference type="GO" id="GO:0005525">
    <property type="term" value="F:GTP binding"/>
    <property type="evidence" value="ECO:0007669"/>
    <property type="project" value="InterPro"/>
</dbReference>
<dbReference type="EMBL" id="JAJJMA010177164">
    <property type="protein sequence ID" value="MCL7037275.1"/>
    <property type="molecule type" value="Genomic_DNA"/>
</dbReference>
<protein>
    <recommendedName>
        <fullName evidence="1">Bms1-type G domain-containing protein</fullName>
    </recommendedName>
</protein>
<organism evidence="2 3">
    <name type="scientific">Papaver nudicaule</name>
    <name type="common">Iceland poppy</name>
    <dbReference type="NCBI Taxonomy" id="74823"/>
    <lineage>
        <taxon>Eukaryota</taxon>
        <taxon>Viridiplantae</taxon>
        <taxon>Streptophyta</taxon>
        <taxon>Embryophyta</taxon>
        <taxon>Tracheophyta</taxon>
        <taxon>Spermatophyta</taxon>
        <taxon>Magnoliopsida</taxon>
        <taxon>Ranunculales</taxon>
        <taxon>Papaveraceae</taxon>
        <taxon>Papaveroideae</taxon>
        <taxon>Papaver</taxon>
    </lineage>
</organism>
<dbReference type="SMART" id="SM00785">
    <property type="entry name" value="AARP2CN"/>
    <property type="match status" value="1"/>
</dbReference>
<dbReference type="GO" id="GO:0005634">
    <property type="term" value="C:nucleus"/>
    <property type="evidence" value="ECO:0007669"/>
    <property type="project" value="InterPro"/>
</dbReference>